<dbReference type="Pfam" id="PF21010">
    <property type="entry name" value="HA2_C"/>
    <property type="match status" value="1"/>
</dbReference>
<dbReference type="PANTHER" id="PTHR18934">
    <property type="entry name" value="ATP-DEPENDENT RNA HELICASE"/>
    <property type="match status" value="1"/>
</dbReference>
<dbReference type="PROSITE" id="PS51194">
    <property type="entry name" value="HELICASE_CTER"/>
    <property type="match status" value="1"/>
</dbReference>
<evidence type="ECO:0000259" key="4">
    <source>
        <dbReference type="PROSITE" id="PS51192"/>
    </source>
</evidence>
<dbReference type="Proteomes" id="UP000789595">
    <property type="component" value="Unassembled WGS sequence"/>
</dbReference>
<evidence type="ECO:0000256" key="2">
    <source>
        <dbReference type="ARBA" id="ARBA00022801"/>
    </source>
</evidence>
<dbReference type="InterPro" id="IPR027417">
    <property type="entry name" value="P-loop_NTPase"/>
</dbReference>
<dbReference type="PROSITE" id="PS00690">
    <property type="entry name" value="DEAH_ATP_HELICASE"/>
    <property type="match status" value="1"/>
</dbReference>
<evidence type="ECO:0000256" key="3">
    <source>
        <dbReference type="ARBA" id="ARBA00022840"/>
    </source>
</evidence>
<keyword evidence="3" id="KW-0067">ATP-binding</keyword>
<dbReference type="SMART" id="SM00847">
    <property type="entry name" value="HA2"/>
    <property type="match status" value="1"/>
</dbReference>
<dbReference type="OrthoDB" id="10253254at2759"/>
<organism evidence="6 7">
    <name type="scientific">Pelagomonas calceolata</name>
    <dbReference type="NCBI Taxonomy" id="35677"/>
    <lineage>
        <taxon>Eukaryota</taxon>
        <taxon>Sar</taxon>
        <taxon>Stramenopiles</taxon>
        <taxon>Ochrophyta</taxon>
        <taxon>Pelagophyceae</taxon>
        <taxon>Pelagomonadales</taxon>
        <taxon>Pelagomonadaceae</taxon>
        <taxon>Pelagomonas</taxon>
    </lineage>
</organism>
<dbReference type="InterPro" id="IPR011709">
    <property type="entry name" value="DEAD-box_helicase_OB_fold"/>
</dbReference>
<dbReference type="GO" id="GO:0016787">
    <property type="term" value="F:hydrolase activity"/>
    <property type="evidence" value="ECO:0007669"/>
    <property type="project" value="UniProtKB-KW"/>
</dbReference>
<dbReference type="Gene3D" id="1.20.120.1080">
    <property type="match status" value="1"/>
</dbReference>
<comment type="caution">
    <text evidence="6">The sequence shown here is derived from an EMBL/GenBank/DDBJ whole genome shotgun (WGS) entry which is preliminary data.</text>
</comment>
<dbReference type="EMBL" id="CAKKNE010000001">
    <property type="protein sequence ID" value="CAH0366937.1"/>
    <property type="molecule type" value="Genomic_DNA"/>
</dbReference>
<dbReference type="SMART" id="SM00487">
    <property type="entry name" value="DEXDc"/>
    <property type="match status" value="1"/>
</dbReference>
<evidence type="ECO:0000313" key="6">
    <source>
        <dbReference type="EMBL" id="CAH0366937.1"/>
    </source>
</evidence>
<dbReference type="GO" id="GO:0003723">
    <property type="term" value="F:RNA binding"/>
    <property type="evidence" value="ECO:0007669"/>
    <property type="project" value="TreeGrafter"/>
</dbReference>
<reference evidence="6" key="1">
    <citation type="submission" date="2021-11" db="EMBL/GenBank/DDBJ databases">
        <authorList>
            <consortium name="Genoscope - CEA"/>
            <person name="William W."/>
        </authorList>
    </citation>
    <scope>NUCLEOTIDE SEQUENCE</scope>
</reference>
<gene>
    <name evidence="6" type="ORF">PECAL_1P34520</name>
</gene>
<dbReference type="PANTHER" id="PTHR18934:SF136">
    <property type="entry name" value="ATP-DEPENDENT RNA HELICASE DHX35-RELATED"/>
    <property type="match status" value="1"/>
</dbReference>
<sequence length="644" mass="70252">MSRRRCPIAAHRDEILYALEDKDAVVVIGAAGSGKSTQLPRYLVEGGWAAPPRCVVSAQPRRAIASDVATRIADDLGCDRVGDAVGLAAAGDERWDASRTRILVATDGWLLRTALLDPLLKHFSVVVVDEAHERTLNQDLLMGLVKKVQKRRKELGDPLRVVIALADRDNDVEKFFGRQNTAIAHVDGRRDVVDVFHSDAPRGSDYVSAAADAAHQAHEEDKQRGGCILVFLPGAREVDECCQLLKAVLRDGNKPADLIGVYAGADKRALKQAAMPSSRRRICVATSIAETSVAVADVRVVIDAGFERLPVFDENANAEVVATTYASQQTADRRAARAGSSGEAGKCYRLYTEEAFRTILPAKHEPASRRSELAAAMLQLKAVGVSNVLDFDWPSPPTELLICAAFEELLALRAIDDQGELTKPDGARLALAPCGPRTARFLLASLEAGCSEEALDVACVLATKRTLRRTDRRVKEEQKRLFRDEIVDLDGDHATYVKALRAFRESPHPEQFCSERAMDSGTLRSAERSKPNLERWLSEMAKEDGVVLASCGEDGDSLRKALCAGFFARAARFGADATFRTLRADREIGLHPLSVHAEFGTPPEYVVFCDFGLDADGASVARHVSRCDPRVLIAEAGEYYELRG</sequence>
<keyword evidence="1" id="KW-0547">Nucleotide-binding</keyword>
<dbReference type="PROSITE" id="PS51192">
    <property type="entry name" value="HELICASE_ATP_BIND_1"/>
    <property type="match status" value="1"/>
</dbReference>
<keyword evidence="2" id="KW-0378">Hydrolase</keyword>
<dbReference type="InterPro" id="IPR001650">
    <property type="entry name" value="Helicase_C-like"/>
</dbReference>
<evidence type="ECO:0000259" key="5">
    <source>
        <dbReference type="PROSITE" id="PS51194"/>
    </source>
</evidence>
<evidence type="ECO:0000256" key="1">
    <source>
        <dbReference type="ARBA" id="ARBA00022741"/>
    </source>
</evidence>
<dbReference type="InterPro" id="IPR014001">
    <property type="entry name" value="Helicase_ATP-bd"/>
</dbReference>
<evidence type="ECO:0000313" key="7">
    <source>
        <dbReference type="Proteomes" id="UP000789595"/>
    </source>
</evidence>
<feature type="domain" description="Helicase C-terminal" evidence="5">
    <location>
        <begin position="210"/>
        <end position="384"/>
    </location>
</feature>
<accession>A0A8J2WST1</accession>
<dbReference type="Pfam" id="PF07717">
    <property type="entry name" value="OB_NTP_bind"/>
    <property type="match status" value="1"/>
</dbReference>
<dbReference type="Pfam" id="PF00270">
    <property type="entry name" value="DEAD"/>
    <property type="match status" value="1"/>
</dbReference>
<evidence type="ECO:0008006" key="8">
    <source>
        <dbReference type="Google" id="ProtNLM"/>
    </source>
</evidence>
<dbReference type="AlphaFoldDB" id="A0A8J2WST1"/>
<dbReference type="InterPro" id="IPR007502">
    <property type="entry name" value="Helicase-assoc_dom"/>
</dbReference>
<dbReference type="GO" id="GO:0004386">
    <property type="term" value="F:helicase activity"/>
    <property type="evidence" value="ECO:0007669"/>
    <property type="project" value="TreeGrafter"/>
</dbReference>
<dbReference type="Pfam" id="PF00271">
    <property type="entry name" value="Helicase_C"/>
    <property type="match status" value="1"/>
</dbReference>
<dbReference type="GO" id="GO:0005524">
    <property type="term" value="F:ATP binding"/>
    <property type="evidence" value="ECO:0007669"/>
    <property type="project" value="UniProtKB-KW"/>
</dbReference>
<dbReference type="Gene3D" id="3.40.50.300">
    <property type="entry name" value="P-loop containing nucleotide triphosphate hydrolases"/>
    <property type="match status" value="2"/>
</dbReference>
<name>A0A8J2WST1_9STRA</name>
<dbReference type="CDD" id="cd18791">
    <property type="entry name" value="SF2_C_RHA"/>
    <property type="match status" value="1"/>
</dbReference>
<dbReference type="SUPFAM" id="SSF52540">
    <property type="entry name" value="P-loop containing nucleoside triphosphate hydrolases"/>
    <property type="match status" value="1"/>
</dbReference>
<keyword evidence="7" id="KW-1185">Reference proteome</keyword>
<proteinExistence type="predicted"/>
<dbReference type="InterPro" id="IPR011545">
    <property type="entry name" value="DEAD/DEAH_box_helicase_dom"/>
</dbReference>
<dbReference type="InterPro" id="IPR002464">
    <property type="entry name" value="DNA/RNA_helicase_DEAH_CS"/>
</dbReference>
<feature type="domain" description="Helicase ATP-binding" evidence="4">
    <location>
        <begin position="16"/>
        <end position="142"/>
    </location>
</feature>
<protein>
    <recommendedName>
        <fullName evidence="8">RNA helicase</fullName>
    </recommendedName>
</protein>